<gene>
    <name evidence="2" type="ORF">SYYSPA8_13160</name>
</gene>
<proteinExistence type="predicted"/>
<comment type="caution">
    <text evidence="2">The sequence shown here is derived from an EMBL/GenBank/DDBJ whole genome shotgun (WGS) entry which is preliminary data.</text>
</comment>
<dbReference type="EMBL" id="BSBI01000004">
    <property type="protein sequence ID" value="GLF95251.1"/>
    <property type="molecule type" value="Genomic_DNA"/>
</dbReference>
<evidence type="ECO:0000313" key="3">
    <source>
        <dbReference type="Proteomes" id="UP001291653"/>
    </source>
</evidence>
<sequence length="141" mass="15547">MKRSTCTLTPENYNTACDLAGTALLRRIPAASTILQITEDGAWNEFSTGVYIAADFENVIRYTGSAIREGSVGDRVQEHVLRGRAARWTRLMVVPLAADTEEGLVRRIEGRIGTVLRPLDTKRLPTLGGPPRRPASRRASR</sequence>
<accession>A0ABQ5NY21</accession>
<keyword evidence="3" id="KW-1185">Reference proteome</keyword>
<evidence type="ECO:0008006" key="4">
    <source>
        <dbReference type="Google" id="ProtNLM"/>
    </source>
</evidence>
<feature type="region of interest" description="Disordered" evidence="1">
    <location>
        <begin position="121"/>
        <end position="141"/>
    </location>
</feature>
<protein>
    <recommendedName>
        <fullName evidence="4">GIY-YIG nuclease family protein</fullName>
    </recommendedName>
</protein>
<reference evidence="2 3" key="1">
    <citation type="submission" date="2022-10" db="EMBL/GenBank/DDBJ databases">
        <title>Draft genome sequence of Streptomyces sp. YSPA8.</title>
        <authorList>
            <person name="Moriuchi R."/>
            <person name="Dohra H."/>
            <person name="Yamamura H."/>
            <person name="Kodani S."/>
        </authorList>
    </citation>
    <scope>NUCLEOTIDE SEQUENCE [LARGE SCALE GENOMIC DNA]</scope>
    <source>
        <strain evidence="2 3">YSPA8</strain>
    </source>
</reference>
<name>A0ABQ5NY21_9ACTN</name>
<evidence type="ECO:0000256" key="1">
    <source>
        <dbReference type="SAM" id="MobiDB-lite"/>
    </source>
</evidence>
<organism evidence="2 3">
    <name type="scientific">Streptomyces yaizuensis</name>
    <dbReference type="NCBI Taxonomy" id="2989713"/>
    <lineage>
        <taxon>Bacteria</taxon>
        <taxon>Bacillati</taxon>
        <taxon>Actinomycetota</taxon>
        <taxon>Actinomycetes</taxon>
        <taxon>Kitasatosporales</taxon>
        <taxon>Streptomycetaceae</taxon>
        <taxon>Streptomyces</taxon>
    </lineage>
</organism>
<dbReference type="RefSeq" id="WP_221354668.1">
    <property type="nucleotide sequence ID" value="NZ_BSBI01000004.1"/>
</dbReference>
<dbReference type="Proteomes" id="UP001291653">
    <property type="component" value="Unassembled WGS sequence"/>
</dbReference>
<evidence type="ECO:0000313" key="2">
    <source>
        <dbReference type="EMBL" id="GLF95251.1"/>
    </source>
</evidence>